<reference evidence="1" key="1">
    <citation type="submission" date="2021-12" db="EMBL/GenBank/DDBJ databases">
        <authorList>
            <person name="King R."/>
        </authorList>
    </citation>
    <scope>NUCLEOTIDE SEQUENCE</scope>
</reference>
<sequence length="109" mass="12705">MPNDNYKIVIIADKRTSGTHERTFNAQAIDEVAILIVGENLETRDIVFTVRDTGQLQLISETHRSYDTLQYPLMFWQGEDGYYFNIKMKNHTTTAHLLLLRRNKFRGVS</sequence>
<protein>
    <submittedName>
        <fullName evidence="1">Uncharacterized protein</fullName>
    </submittedName>
</protein>
<name>A0ABN8B5T1_CHISP</name>
<dbReference type="PANTHER" id="PTHR45786">
    <property type="entry name" value="DNA BINDING PROTEIN-LIKE"/>
    <property type="match status" value="1"/>
</dbReference>
<dbReference type="Proteomes" id="UP001153292">
    <property type="component" value="Chromosome 3"/>
</dbReference>
<evidence type="ECO:0000313" key="2">
    <source>
        <dbReference type="Proteomes" id="UP001153292"/>
    </source>
</evidence>
<dbReference type="EMBL" id="OU963896">
    <property type="protein sequence ID" value="CAH0404710.1"/>
    <property type="molecule type" value="Genomic_DNA"/>
</dbReference>
<organism evidence="1 2">
    <name type="scientific">Chilo suppressalis</name>
    <name type="common">Asiatic rice borer moth</name>
    <dbReference type="NCBI Taxonomy" id="168631"/>
    <lineage>
        <taxon>Eukaryota</taxon>
        <taxon>Metazoa</taxon>
        <taxon>Ecdysozoa</taxon>
        <taxon>Arthropoda</taxon>
        <taxon>Hexapoda</taxon>
        <taxon>Insecta</taxon>
        <taxon>Pterygota</taxon>
        <taxon>Neoptera</taxon>
        <taxon>Endopterygota</taxon>
        <taxon>Lepidoptera</taxon>
        <taxon>Glossata</taxon>
        <taxon>Ditrysia</taxon>
        <taxon>Pyraloidea</taxon>
        <taxon>Crambidae</taxon>
        <taxon>Crambinae</taxon>
        <taxon>Chilo</taxon>
    </lineage>
</organism>
<keyword evidence="2" id="KW-1185">Reference proteome</keyword>
<dbReference type="PANTHER" id="PTHR45786:SF74">
    <property type="entry name" value="ATP-DEPENDENT DNA HELICASE"/>
    <property type="match status" value="1"/>
</dbReference>
<gene>
    <name evidence="1" type="ORF">CHILSU_LOCUS8054</name>
</gene>
<proteinExistence type="predicted"/>
<accession>A0ABN8B5T1</accession>
<evidence type="ECO:0000313" key="1">
    <source>
        <dbReference type="EMBL" id="CAH0404710.1"/>
    </source>
</evidence>